<feature type="transmembrane region" description="Helical" evidence="12">
    <location>
        <begin position="262"/>
        <end position="283"/>
    </location>
</feature>
<feature type="transmembrane region" description="Helical" evidence="12">
    <location>
        <begin position="363"/>
        <end position="381"/>
    </location>
</feature>
<evidence type="ECO:0000256" key="8">
    <source>
        <dbReference type="ARBA" id="ARBA00023053"/>
    </source>
</evidence>
<accession>A0ABS6SF03</accession>
<evidence type="ECO:0000256" key="12">
    <source>
        <dbReference type="SAM" id="Phobius"/>
    </source>
</evidence>
<feature type="transmembrane region" description="Helical" evidence="12">
    <location>
        <begin position="104"/>
        <end position="126"/>
    </location>
</feature>
<evidence type="ECO:0000313" key="14">
    <source>
        <dbReference type="EMBL" id="MBV7256845.1"/>
    </source>
</evidence>
<evidence type="ECO:0000259" key="13">
    <source>
        <dbReference type="Pfam" id="PF00999"/>
    </source>
</evidence>
<evidence type="ECO:0000256" key="11">
    <source>
        <dbReference type="ARBA" id="ARBA00023201"/>
    </source>
</evidence>
<evidence type="ECO:0000256" key="1">
    <source>
        <dbReference type="ARBA" id="ARBA00004651"/>
    </source>
</evidence>
<feature type="transmembrane region" description="Helical" evidence="12">
    <location>
        <begin position="78"/>
        <end position="97"/>
    </location>
</feature>
<feature type="transmembrane region" description="Helical" evidence="12">
    <location>
        <begin position="295"/>
        <end position="318"/>
    </location>
</feature>
<dbReference type="Proteomes" id="UP000722336">
    <property type="component" value="Unassembled WGS sequence"/>
</dbReference>
<protein>
    <submittedName>
        <fullName evidence="14">Sodium:proton antiporter</fullName>
    </submittedName>
</protein>
<feature type="transmembrane region" description="Helical" evidence="12">
    <location>
        <begin position="6"/>
        <end position="26"/>
    </location>
</feature>
<dbReference type="Pfam" id="PF00999">
    <property type="entry name" value="Na_H_Exchanger"/>
    <property type="match status" value="1"/>
</dbReference>
<keyword evidence="3" id="KW-0813">Transport</keyword>
<keyword evidence="10 12" id="KW-0472">Membrane</keyword>
<evidence type="ECO:0000313" key="15">
    <source>
        <dbReference type="Proteomes" id="UP000722336"/>
    </source>
</evidence>
<keyword evidence="9" id="KW-0406">Ion transport</keyword>
<keyword evidence="7 12" id="KW-1133">Transmembrane helix</keyword>
<evidence type="ECO:0000256" key="5">
    <source>
        <dbReference type="ARBA" id="ARBA00022475"/>
    </source>
</evidence>
<dbReference type="PANTHER" id="PTHR10110:SF195">
    <property type="entry name" value="NA(+)_H(+) ANTIPORTER NHAS2"/>
    <property type="match status" value="1"/>
</dbReference>
<keyword evidence="4" id="KW-0050">Antiport</keyword>
<keyword evidence="15" id="KW-1185">Reference proteome</keyword>
<keyword evidence="6 12" id="KW-0812">Transmembrane</keyword>
<evidence type="ECO:0000256" key="7">
    <source>
        <dbReference type="ARBA" id="ARBA00022989"/>
    </source>
</evidence>
<feature type="transmembrane region" description="Helical" evidence="12">
    <location>
        <begin position="38"/>
        <end position="66"/>
    </location>
</feature>
<keyword evidence="5" id="KW-1003">Cell membrane</keyword>
<feature type="transmembrane region" description="Helical" evidence="12">
    <location>
        <begin position="210"/>
        <end position="230"/>
    </location>
</feature>
<dbReference type="RefSeq" id="WP_218445603.1">
    <property type="nucleotide sequence ID" value="NZ_JAGSPA010000002.1"/>
</dbReference>
<evidence type="ECO:0000256" key="10">
    <source>
        <dbReference type="ARBA" id="ARBA00023136"/>
    </source>
</evidence>
<name>A0ABS6SF03_9SPHN</name>
<organism evidence="14 15">
    <name type="scientific">Pacificimonas pallii</name>
    <dbReference type="NCBI Taxonomy" id="2827236"/>
    <lineage>
        <taxon>Bacteria</taxon>
        <taxon>Pseudomonadati</taxon>
        <taxon>Pseudomonadota</taxon>
        <taxon>Alphaproteobacteria</taxon>
        <taxon>Sphingomonadales</taxon>
        <taxon>Sphingosinicellaceae</taxon>
        <taxon>Pacificimonas</taxon>
    </lineage>
</organism>
<feature type="transmembrane region" description="Helical" evidence="12">
    <location>
        <begin position="179"/>
        <end position="198"/>
    </location>
</feature>
<comment type="similarity">
    <text evidence="2">Belongs to the monovalent cation:proton antiporter 1 (CPA1) transporter (TC 2.A.36) family.</text>
</comment>
<reference evidence="14 15" key="1">
    <citation type="submission" date="2021-04" db="EMBL/GenBank/DDBJ databases">
        <authorList>
            <person name="Pira H."/>
            <person name="Risdian C."/>
            <person name="Wink J."/>
        </authorList>
    </citation>
    <scope>NUCLEOTIDE SEQUENCE [LARGE SCALE GENOMIC DNA]</scope>
    <source>
        <strain evidence="14 15">WHA3</strain>
    </source>
</reference>
<evidence type="ECO:0000256" key="6">
    <source>
        <dbReference type="ARBA" id="ARBA00022692"/>
    </source>
</evidence>
<dbReference type="PANTHER" id="PTHR10110">
    <property type="entry name" value="SODIUM/HYDROGEN EXCHANGER"/>
    <property type="match status" value="1"/>
</dbReference>
<evidence type="ECO:0000256" key="2">
    <source>
        <dbReference type="ARBA" id="ARBA00007367"/>
    </source>
</evidence>
<feature type="transmembrane region" description="Helical" evidence="12">
    <location>
        <begin position="138"/>
        <end position="158"/>
    </location>
</feature>
<comment type="caution">
    <text evidence="14">The sequence shown here is derived from an EMBL/GenBank/DDBJ whole genome shotgun (WGS) entry which is preliminary data.</text>
</comment>
<feature type="transmembrane region" description="Helical" evidence="12">
    <location>
        <begin position="237"/>
        <end position="256"/>
    </location>
</feature>
<gene>
    <name evidence="14" type="ORF">KCG44_08595</name>
</gene>
<dbReference type="EMBL" id="JAGSPA010000002">
    <property type="protein sequence ID" value="MBV7256845.1"/>
    <property type="molecule type" value="Genomic_DNA"/>
</dbReference>
<feature type="transmembrane region" description="Helical" evidence="12">
    <location>
        <begin position="393"/>
        <end position="413"/>
    </location>
</feature>
<evidence type="ECO:0000256" key="3">
    <source>
        <dbReference type="ARBA" id="ARBA00022448"/>
    </source>
</evidence>
<feature type="transmembrane region" description="Helical" evidence="12">
    <location>
        <begin position="324"/>
        <end position="342"/>
    </location>
</feature>
<evidence type="ECO:0000256" key="4">
    <source>
        <dbReference type="ARBA" id="ARBA00022449"/>
    </source>
</evidence>
<keyword evidence="11" id="KW-0739">Sodium transport</keyword>
<comment type="subcellular location">
    <subcellularLocation>
        <location evidence="1">Cell membrane</location>
        <topology evidence="1">Multi-pass membrane protein</topology>
    </subcellularLocation>
</comment>
<proteinExistence type="inferred from homology"/>
<dbReference type="InterPro" id="IPR018422">
    <property type="entry name" value="Cation/H_exchanger_CPA1"/>
</dbReference>
<keyword evidence="8" id="KW-0915">Sodium</keyword>
<sequence length="418" mass="43501">MHGTSPITAFEASAIVIVLAALLGYLNHRLLKLPHVIGLTILGAALSLAAVAADILIPGIGIGAWTTDFLTGLDFSETLLQGMLSFLLFAGALHVDLDELKKGWLPILVLSTVGVVISTMIVGFAFSFVTGVIGVDVPFIWCLVFGALISPTDPVSVLGILKKAAVPPTLQATVAGESLFNDGVGVVVFSILLAAALSGADFSLVNGLELFAVEAGGGILLGLVTGYIAFRAMRAIDVYSIEVLISLAVVMGGYALATRLHLAGPVAMAVAGLLIGNQGVSFAMSDITRDYLLKFWEIVDEVLNSVLFLLIGLEVIIIAANGNYLVLAIIAIPMVLAARAIAVGIPMSGLRRFTPLSKMATPILIWGGLRGGISIALALSLPPGPVRDTILATTYGVVLFSVLVQGATVGRLVERLKR</sequence>
<evidence type="ECO:0000256" key="9">
    <source>
        <dbReference type="ARBA" id="ARBA00023065"/>
    </source>
</evidence>
<dbReference type="InterPro" id="IPR006153">
    <property type="entry name" value="Cation/H_exchanger_TM"/>
</dbReference>
<feature type="domain" description="Cation/H+ exchanger transmembrane" evidence="13">
    <location>
        <begin position="19"/>
        <end position="414"/>
    </location>
</feature>